<proteinExistence type="predicted"/>
<evidence type="ECO:0000313" key="2">
    <source>
        <dbReference type="EMBL" id="KAJ7707174.1"/>
    </source>
</evidence>
<dbReference type="EMBL" id="JARKIB010000446">
    <property type="protein sequence ID" value="KAJ7707174.1"/>
    <property type="molecule type" value="Genomic_DNA"/>
</dbReference>
<sequence length="357" mass="38289">MDLRSVWHRIRAVFLRARTVYGRSQTVTVKRRAKGLTFTGTVGIPNTSFQTTRLRHRVHLDPDAATALSLRLGVIPPSHCSLDTTPRSTAASICAEINTHSIQRTSASMAWTSNTTSVVALRPGNCILAFVAPFPIVRVRKDGSWTSEKSTHLDRLRFYRSRPRASQPPASDVPSTATQKSGQAAIASAQATVTATDKATRVTVAASSLSQVGQAAIDVASKSVDAYKNAGVATLNAAKASVDALSKSGEWLAYQFALAGLKAAQSSTHELDLATGALNVAEKGGAGLLQAADYAASHSLTFVDIHYIRIECDFDKTGSVAGKSFTFDVAYDPRKATEFINNTFQKLLDEIENNLPH</sequence>
<name>A0AAD7GX18_9AGAR</name>
<dbReference type="AlphaFoldDB" id="A0AAD7GX18"/>
<evidence type="ECO:0000313" key="3">
    <source>
        <dbReference type="Proteomes" id="UP001215598"/>
    </source>
</evidence>
<organism evidence="2 3">
    <name type="scientific">Mycena metata</name>
    <dbReference type="NCBI Taxonomy" id="1033252"/>
    <lineage>
        <taxon>Eukaryota</taxon>
        <taxon>Fungi</taxon>
        <taxon>Dikarya</taxon>
        <taxon>Basidiomycota</taxon>
        <taxon>Agaricomycotina</taxon>
        <taxon>Agaricomycetes</taxon>
        <taxon>Agaricomycetidae</taxon>
        <taxon>Agaricales</taxon>
        <taxon>Marasmiineae</taxon>
        <taxon>Mycenaceae</taxon>
        <taxon>Mycena</taxon>
    </lineage>
</organism>
<protein>
    <submittedName>
        <fullName evidence="2">Uncharacterized protein</fullName>
    </submittedName>
</protein>
<dbReference type="Proteomes" id="UP001215598">
    <property type="component" value="Unassembled WGS sequence"/>
</dbReference>
<comment type="caution">
    <text evidence="2">The sequence shown here is derived from an EMBL/GenBank/DDBJ whole genome shotgun (WGS) entry which is preliminary data.</text>
</comment>
<gene>
    <name evidence="2" type="ORF">B0H16DRAFT_1824402</name>
</gene>
<feature type="region of interest" description="Disordered" evidence="1">
    <location>
        <begin position="161"/>
        <end position="180"/>
    </location>
</feature>
<accession>A0AAD7GX18</accession>
<reference evidence="2" key="1">
    <citation type="submission" date="2023-03" db="EMBL/GenBank/DDBJ databases">
        <title>Massive genome expansion in bonnet fungi (Mycena s.s.) driven by repeated elements and novel gene families across ecological guilds.</title>
        <authorList>
            <consortium name="Lawrence Berkeley National Laboratory"/>
            <person name="Harder C.B."/>
            <person name="Miyauchi S."/>
            <person name="Viragh M."/>
            <person name="Kuo A."/>
            <person name="Thoen E."/>
            <person name="Andreopoulos B."/>
            <person name="Lu D."/>
            <person name="Skrede I."/>
            <person name="Drula E."/>
            <person name="Henrissat B."/>
            <person name="Morin E."/>
            <person name="Kohler A."/>
            <person name="Barry K."/>
            <person name="LaButti K."/>
            <person name="Morin E."/>
            <person name="Salamov A."/>
            <person name="Lipzen A."/>
            <person name="Mereny Z."/>
            <person name="Hegedus B."/>
            <person name="Baldrian P."/>
            <person name="Stursova M."/>
            <person name="Weitz H."/>
            <person name="Taylor A."/>
            <person name="Grigoriev I.V."/>
            <person name="Nagy L.G."/>
            <person name="Martin F."/>
            <person name="Kauserud H."/>
        </authorList>
    </citation>
    <scope>NUCLEOTIDE SEQUENCE</scope>
    <source>
        <strain evidence="2">CBHHK182m</strain>
    </source>
</reference>
<keyword evidence="3" id="KW-1185">Reference proteome</keyword>
<evidence type="ECO:0000256" key="1">
    <source>
        <dbReference type="SAM" id="MobiDB-lite"/>
    </source>
</evidence>